<reference evidence="2" key="1">
    <citation type="submission" date="2021-03" db="EMBL/GenBank/DDBJ databases">
        <title>Draft genome sequence of rust myrtle Austropuccinia psidii MF-1, a brazilian biotype.</title>
        <authorList>
            <person name="Quecine M.C."/>
            <person name="Pachon D.M.R."/>
            <person name="Bonatelli M.L."/>
            <person name="Correr F.H."/>
            <person name="Franceschini L.M."/>
            <person name="Leite T.F."/>
            <person name="Margarido G.R.A."/>
            <person name="Almeida C.A."/>
            <person name="Ferrarezi J.A."/>
            <person name="Labate C.A."/>
        </authorList>
    </citation>
    <scope>NUCLEOTIDE SEQUENCE</scope>
    <source>
        <strain evidence="2">MF-1</strain>
    </source>
</reference>
<feature type="region of interest" description="Disordered" evidence="1">
    <location>
        <begin position="571"/>
        <end position="600"/>
    </location>
</feature>
<feature type="compositionally biased region" description="Polar residues" evidence="1">
    <location>
        <begin position="511"/>
        <end position="529"/>
    </location>
</feature>
<evidence type="ECO:0000256" key="1">
    <source>
        <dbReference type="SAM" id="MobiDB-lite"/>
    </source>
</evidence>
<feature type="region of interest" description="Disordered" evidence="1">
    <location>
        <begin position="208"/>
        <end position="229"/>
    </location>
</feature>
<accession>A0A9Q3FI26</accession>
<feature type="region of interest" description="Disordered" evidence="1">
    <location>
        <begin position="469"/>
        <end position="529"/>
    </location>
</feature>
<dbReference type="EMBL" id="AVOT02045287">
    <property type="protein sequence ID" value="MBW0540646.1"/>
    <property type="molecule type" value="Genomic_DNA"/>
</dbReference>
<evidence type="ECO:0000313" key="2">
    <source>
        <dbReference type="EMBL" id="MBW0540646.1"/>
    </source>
</evidence>
<dbReference type="OrthoDB" id="2500538at2759"/>
<feature type="compositionally biased region" description="Polar residues" evidence="1">
    <location>
        <begin position="312"/>
        <end position="331"/>
    </location>
</feature>
<organism evidence="2 3">
    <name type="scientific">Austropuccinia psidii MF-1</name>
    <dbReference type="NCBI Taxonomy" id="1389203"/>
    <lineage>
        <taxon>Eukaryota</taxon>
        <taxon>Fungi</taxon>
        <taxon>Dikarya</taxon>
        <taxon>Basidiomycota</taxon>
        <taxon>Pucciniomycotina</taxon>
        <taxon>Pucciniomycetes</taxon>
        <taxon>Pucciniales</taxon>
        <taxon>Sphaerophragmiaceae</taxon>
        <taxon>Austropuccinia</taxon>
    </lineage>
</organism>
<dbReference type="AlphaFoldDB" id="A0A9Q3FI26"/>
<evidence type="ECO:0000313" key="3">
    <source>
        <dbReference type="Proteomes" id="UP000765509"/>
    </source>
</evidence>
<protein>
    <submittedName>
        <fullName evidence="2">Uncharacterized protein</fullName>
    </submittedName>
</protein>
<keyword evidence="3" id="KW-1185">Reference proteome</keyword>
<proteinExistence type="predicted"/>
<gene>
    <name evidence="2" type="ORF">O181_080361</name>
</gene>
<feature type="compositionally biased region" description="Low complexity" evidence="1">
    <location>
        <begin position="488"/>
        <end position="505"/>
    </location>
</feature>
<comment type="caution">
    <text evidence="2">The sequence shown here is derived from an EMBL/GenBank/DDBJ whole genome shotgun (WGS) entry which is preliminary data.</text>
</comment>
<feature type="region of interest" description="Disordered" evidence="1">
    <location>
        <begin position="274"/>
        <end position="334"/>
    </location>
</feature>
<feature type="compositionally biased region" description="Low complexity" evidence="1">
    <location>
        <begin position="286"/>
        <end position="311"/>
    </location>
</feature>
<sequence length="781" mass="88459">MSYELESSHLHNHSSSTSPLIIKLGLNNLGFDFLFNFFLTFIQQIHHHHHHHHHHQIIIIQSRFMSHPSHHQIAHSLKGKHKEISIDHSLALNQLNKLLKLVHIPINLTQISLVTPSLFLAIIESILQRRFLSSDDSVRTSRSPHSRIKCLKVLIKVLNQSLDSHLDHWIPNSINLNSILQADPHQIQKIIHALIKLYKKSYHSNSQIHQHSSDSSLSSSQNSSNQINLNSSNQNLKIKHSKSNPKIPSLHLQSSTISSSSTISFKPTKINFEPPFSPLGPPLAQSSPYLQHHPSSLSSSSSSVTSHLSRSFNQQQSIGNHLNPQSSNPPTLRNLLGPLQAQMAAIKRPHTPRTAHRVMVNKLRNDATNQEETELLPNRDLDGFLNHHPQDSFHQTLDQSHYHNHRHSSIITLDGIEPDDPFVSIETRRALESRLIHNQTTESFDHTQWAHNGTESFSRTLNDFHSNESLSSLENLKPQPFLNMNNNPSSSSSSSSPTSLHSYPSEIFPTDINQPHYSPSNHQSHSVHQYHNQYDTSPIISNFGDHLHQENITSSTNSSELGLHQSNFDSDHLISKSDSSLPNPTFVPLPPSPNSSAHQSSEKVLLASAGAKLDLVLSDVIEFEKPSQTQNHIEGWHWLNIDSLALEAEEQRKKRIEESNSLIGLMNHKLKLLKLLQNQYDNLHNNNLPQHQVNFEHNDNNLSIHNDKNLKIRVERLNSLMSGGSNRINLNNLATNNNNRENLKNLFGFNTFDQIVIGRSLNEIGLNNEDEDEDNYQTDII</sequence>
<dbReference type="Proteomes" id="UP000765509">
    <property type="component" value="Unassembled WGS sequence"/>
</dbReference>
<name>A0A9Q3FI26_9BASI</name>